<dbReference type="FunFam" id="3.40.50.300:FF:001026">
    <property type="entry name" value="Phosphomevalonate kinase"/>
    <property type="match status" value="1"/>
</dbReference>
<dbReference type="Proteomes" id="UP001152888">
    <property type="component" value="Unassembled WGS sequence"/>
</dbReference>
<dbReference type="GO" id="GO:0005829">
    <property type="term" value="C:cytosol"/>
    <property type="evidence" value="ECO:0007669"/>
    <property type="project" value="UniProtKB-SubCell"/>
</dbReference>
<evidence type="ECO:0000256" key="2">
    <source>
        <dbReference type="ARBA" id="ARBA00005017"/>
    </source>
</evidence>
<evidence type="ECO:0000256" key="8">
    <source>
        <dbReference type="ARBA" id="ARBA00022741"/>
    </source>
</evidence>
<keyword evidence="9" id="KW-0418">Kinase</keyword>
<keyword evidence="14" id="KW-0443">Lipid metabolism</keyword>
<comment type="pathway">
    <text evidence="2">Isoprenoid biosynthesis; isopentenyl diphosphate biosynthesis via mevalonate pathway; isopentenyl diphosphate from (R)-mevalonate: step 2/3.</text>
</comment>
<dbReference type="NCBIfam" id="TIGR01223">
    <property type="entry name" value="Pmev_kin_anim"/>
    <property type="match status" value="1"/>
</dbReference>
<evidence type="ECO:0000256" key="4">
    <source>
        <dbReference type="ARBA" id="ARBA00022490"/>
    </source>
</evidence>
<feature type="binding site" evidence="18">
    <location>
        <begin position="12"/>
        <end position="18"/>
    </location>
    <ligand>
        <name>ATP</name>
        <dbReference type="ChEBI" id="CHEBI:30616"/>
    </ligand>
</feature>
<dbReference type="EC" id="2.7.4.2" evidence="3"/>
<evidence type="ECO:0000313" key="19">
    <source>
        <dbReference type="EMBL" id="CAH2008022.1"/>
    </source>
</evidence>
<evidence type="ECO:0000256" key="15">
    <source>
        <dbReference type="ARBA" id="ARBA00023166"/>
    </source>
</evidence>
<comment type="subcellular location">
    <subcellularLocation>
        <location evidence="1">Cytoplasm</location>
        <location evidence="1">Cytosol</location>
    </subcellularLocation>
</comment>
<evidence type="ECO:0000256" key="3">
    <source>
        <dbReference type="ARBA" id="ARBA00012958"/>
    </source>
</evidence>
<name>A0A9P0M7R5_ACAOB</name>
<keyword evidence="10" id="KW-0152">Cholesterol biosynthesis</keyword>
<dbReference type="PANTHER" id="PTHR13101:SF1">
    <property type="entry name" value="PHOSPHOMEVALONATE KINASE"/>
    <property type="match status" value="1"/>
</dbReference>
<keyword evidence="20" id="KW-1185">Reference proteome</keyword>
<evidence type="ECO:0000256" key="13">
    <source>
        <dbReference type="ARBA" id="ARBA00023011"/>
    </source>
</evidence>
<dbReference type="GO" id="GO:0019287">
    <property type="term" value="P:isopentenyl diphosphate biosynthetic process, mevalonate pathway"/>
    <property type="evidence" value="ECO:0007669"/>
    <property type="project" value="TreeGrafter"/>
</dbReference>
<dbReference type="GO" id="GO:0004631">
    <property type="term" value="F:phosphomevalonate kinase activity"/>
    <property type="evidence" value="ECO:0007669"/>
    <property type="project" value="UniProtKB-EC"/>
</dbReference>
<dbReference type="GO" id="GO:0005524">
    <property type="term" value="F:ATP binding"/>
    <property type="evidence" value="ECO:0007669"/>
    <property type="project" value="UniProtKB-KW"/>
</dbReference>
<evidence type="ECO:0000256" key="14">
    <source>
        <dbReference type="ARBA" id="ARBA00023098"/>
    </source>
</evidence>
<feature type="binding site" evidence="18">
    <location>
        <position position="137"/>
    </location>
    <ligand>
        <name>ATP</name>
        <dbReference type="ChEBI" id="CHEBI:30616"/>
    </ligand>
</feature>
<keyword evidence="8 18" id="KW-0547">Nucleotide-binding</keyword>
<proteinExistence type="predicted"/>
<evidence type="ECO:0000256" key="16">
    <source>
        <dbReference type="ARBA" id="ARBA00023221"/>
    </source>
</evidence>
<evidence type="ECO:0000256" key="5">
    <source>
        <dbReference type="ARBA" id="ARBA00022516"/>
    </source>
</evidence>
<dbReference type="InterPro" id="IPR027417">
    <property type="entry name" value="P-loop_NTPase"/>
</dbReference>
<keyword evidence="16" id="KW-0753">Steroid metabolism</keyword>
<keyword evidence="5" id="KW-0444">Lipid biosynthesis</keyword>
<evidence type="ECO:0000256" key="17">
    <source>
        <dbReference type="ARBA" id="ARBA00034549"/>
    </source>
</evidence>
<keyword evidence="13" id="KW-0756">Sterol biosynthesis</keyword>
<dbReference type="GO" id="GO:0006695">
    <property type="term" value="P:cholesterol biosynthetic process"/>
    <property type="evidence" value="ECO:0007669"/>
    <property type="project" value="UniProtKB-KW"/>
</dbReference>
<keyword evidence="7" id="KW-0808">Transferase</keyword>
<gene>
    <name evidence="19" type="ORF">ACAOBT_LOCUS29965</name>
</gene>
<organism evidence="19 20">
    <name type="scientific">Acanthoscelides obtectus</name>
    <name type="common">Bean weevil</name>
    <name type="synonym">Bruchus obtectus</name>
    <dbReference type="NCBI Taxonomy" id="200917"/>
    <lineage>
        <taxon>Eukaryota</taxon>
        <taxon>Metazoa</taxon>
        <taxon>Ecdysozoa</taxon>
        <taxon>Arthropoda</taxon>
        <taxon>Hexapoda</taxon>
        <taxon>Insecta</taxon>
        <taxon>Pterygota</taxon>
        <taxon>Neoptera</taxon>
        <taxon>Endopterygota</taxon>
        <taxon>Coleoptera</taxon>
        <taxon>Polyphaga</taxon>
        <taxon>Cucujiformia</taxon>
        <taxon>Chrysomeloidea</taxon>
        <taxon>Chrysomelidae</taxon>
        <taxon>Bruchinae</taxon>
        <taxon>Bruchini</taxon>
        <taxon>Acanthoscelides</taxon>
    </lineage>
</organism>
<evidence type="ECO:0000256" key="9">
    <source>
        <dbReference type="ARBA" id="ARBA00022777"/>
    </source>
</evidence>
<comment type="caution">
    <text evidence="19">The sequence shown here is derived from an EMBL/GenBank/DDBJ whole genome shotgun (WGS) entry which is preliminary data.</text>
</comment>
<keyword evidence="4" id="KW-0963">Cytoplasm</keyword>
<dbReference type="PIRSF" id="PIRSF036639">
    <property type="entry name" value="PMK_anim"/>
    <property type="match status" value="1"/>
</dbReference>
<accession>A0A9P0M7R5</accession>
<dbReference type="Pfam" id="PF04275">
    <property type="entry name" value="P-mevalo_kinase"/>
    <property type="match status" value="1"/>
</dbReference>
<reference evidence="19" key="1">
    <citation type="submission" date="2022-03" db="EMBL/GenBank/DDBJ databases">
        <authorList>
            <person name="Sayadi A."/>
        </authorList>
    </citation>
    <scope>NUCLEOTIDE SEQUENCE</scope>
</reference>
<dbReference type="PANTHER" id="PTHR13101">
    <property type="entry name" value="PHOSPHOMEVALONATE KINASE"/>
    <property type="match status" value="1"/>
</dbReference>
<evidence type="ECO:0000256" key="10">
    <source>
        <dbReference type="ARBA" id="ARBA00022778"/>
    </source>
</evidence>
<keyword evidence="12" id="KW-0752">Steroid biosynthesis</keyword>
<evidence type="ECO:0000256" key="7">
    <source>
        <dbReference type="ARBA" id="ARBA00022679"/>
    </source>
</evidence>
<keyword evidence="6" id="KW-0153">Cholesterol metabolism</keyword>
<dbReference type="Gene3D" id="3.40.50.300">
    <property type="entry name" value="P-loop containing nucleotide triphosphate hydrolases"/>
    <property type="match status" value="1"/>
</dbReference>
<evidence type="ECO:0000256" key="6">
    <source>
        <dbReference type="ARBA" id="ARBA00022548"/>
    </source>
</evidence>
<protein>
    <recommendedName>
        <fullName evidence="17">Phosphomevalonate kinase</fullName>
        <ecNumber evidence="3">2.7.4.2</ecNumber>
    </recommendedName>
</protein>
<feature type="binding site" evidence="18">
    <location>
        <position position="166"/>
    </location>
    <ligand>
        <name>substrate</name>
    </ligand>
</feature>
<dbReference type="OrthoDB" id="2401875at2759"/>
<evidence type="ECO:0000256" key="11">
    <source>
        <dbReference type="ARBA" id="ARBA00022840"/>
    </source>
</evidence>
<dbReference type="InterPro" id="IPR005919">
    <property type="entry name" value="Pmev_kin_anim"/>
</dbReference>
<evidence type="ECO:0000256" key="12">
    <source>
        <dbReference type="ARBA" id="ARBA00022955"/>
    </source>
</evidence>
<dbReference type="AlphaFoldDB" id="A0A9P0M7R5"/>
<evidence type="ECO:0000256" key="1">
    <source>
        <dbReference type="ARBA" id="ARBA00004514"/>
    </source>
</evidence>
<evidence type="ECO:0000256" key="18">
    <source>
        <dbReference type="PIRSR" id="PIRSR036639-1"/>
    </source>
</evidence>
<keyword evidence="15" id="KW-1207">Sterol metabolism</keyword>
<evidence type="ECO:0000313" key="20">
    <source>
        <dbReference type="Proteomes" id="UP001152888"/>
    </source>
</evidence>
<keyword evidence="11 18" id="KW-0067">ATP-binding</keyword>
<dbReference type="EMBL" id="CAKOFQ010007778">
    <property type="protein sequence ID" value="CAH2008022.1"/>
    <property type="molecule type" value="Genomic_DNA"/>
</dbReference>
<sequence>MNNKIILLISGKRKSGKDYICEKLKSLIGPDKCDIIRISGPLKAIYAADHGLQLEELMSDSPYKETYRLDMIKWSDEIRAKNPGYFCKAACDNAFKKIVWIVSDVRRKSDIKWFKETYGSIVRTIRISATDDVRRQRGLVFKTGVDDEESECGLDDYKEWDHQVSNNNEDDCQIAINTIISIVEKF</sequence>